<dbReference type="InterPro" id="IPR025736">
    <property type="entry name" value="PucR_C-HTH_dom"/>
</dbReference>
<dbReference type="InterPro" id="IPR029151">
    <property type="entry name" value="Sensor-like_sf"/>
</dbReference>
<dbReference type="AlphaFoldDB" id="A0A6L5YE37"/>
<reference evidence="5 6" key="1">
    <citation type="submission" date="2019-08" db="EMBL/GenBank/DDBJ databases">
        <title>In-depth cultivation of the pig gut microbiome towards novel bacterial diversity and tailored functional studies.</title>
        <authorList>
            <person name="Wylensek D."/>
            <person name="Hitch T.C.A."/>
            <person name="Clavel T."/>
        </authorList>
    </citation>
    <scope>NUCLEOTIDE SEQUENCE [LARGE SCALE GENOMIC DNA]</scope>
    <source>
        <strain evidence="5 6">SM-530-WT-4B</strain>
    </source>
</reference>
<dbReference type="InterPro" id="IPR008599">
    <property type="entry name" value="Diacid_rec"/>
</dbReference>
<evidence type="ECO:0000256" key="1">
    <source>
        <dbReference type="ARBA" id="ARBA00006754"/>
    </source>
</evidence>
<dbReference type="PANTHER" id="PTHR33744:SF15">
    <property type="entry name" value="CARBOHYDRATE DIACID REGULATOR"/>
    <property type="match status" value="1"/>
</dbReference>
<evidence type="ECO:0000313" key="5">
    <source>
        <dbReference type="EMBL" id="MST56469.1"/>
    </source>
</evidence>
<dbReference type="InterPro" id="IPR009057">
    <property type="entry name" value="Homeodomain-like_sf"/>
</dbReference>
<evidence type="ECO:0000259" key="3">
    <source>
        <dbReference type="Pfam" id="PF13556"/>
    </source>
</evidence>
<dbReference type="PANTHER" id="PTHR33744">
    <property type="entry name" value="CARBOHYDRATE DIACID REGULATOR"/>
    <property type="match status" value="1"/>
</dbReference>
<comment type="similarity">
    <text evidence="1">Belongs to the CdaR family.</text>
</comment>
<sequence>MTKKYDSDERSLVQKYAQEIASSTAAIIGHNIIITDVDGKIIGASQSERIGQLHEASLEVARTGAASETTREQARQFRGTLPGVTFPIQNLNGRTVGTMALTGSPDEVRPFGLIVKKQIEILLRERELYVYSSSRESILQDLIHDLETFVPGVGNETMLQSRAIELGYDPSLFYIPIVVDLYQFGRYALEVRRECRDGDSGQVEMRILNIKKAVLAEMRGIFSHPRTVSSVSGNNRFVTLHAVKDADHAAPQHEKAALAQVVELSQNLLDRLEDYGLKAAIGIGSPAHSVAALSLSCQEARKALMLGKKFKQRPDVYCIADFRMEDVISTIDAPVRIRFIKGLTGNLRGKSDWPELEKTIRAWCESGFSLVETARRLHIHRNTLIYRLEKIRRLTGEDIHSFRTCFNLYFALLLGQYSGPAAKESAAPPAEE</sequence>
<feature type="domain" description="PucR C-terminal helix-turn-helix" evidence="3">
    <location>
        <begin position="358"/>
        <end position="413"/>
    </location>
</feature>
<comment type="caution">
    <text evidence="5">The sequence shown here is derived from an EMBL/GenBank/DDBJ whole genome shotgun (WGS) entry which is preliminary data.</text>
</comment>
<dbReference type="Pfam" id="PF17853">
    <property type="entry name" value="GGDEF_2"/>
    <property type="match status" value="1"/>
</dbReference>
<dbReference type="SUPFAM" id="SSF103190">
    <property type="entry name" value="Sensory domain-like"/>
    <property type="match status" value="1"/>
</dbReference>
<dbReference type="InterPro" id="IPR041522">
    <property type="entry name" value="CdaR_GGDEF"/>
</dbReference>
<evidence type="ECO:0000259" key="2">
    <source>
        <dbReference type="Pfam" id="PF05651"/>
    </source>
</evidence>
<dbReference type="InterPro" id="IPR051448">
    <property type="entry name" value="CdaR-like_regulators"/>
</dbReference>
<dbReference type="Proteomes" id="UP000473699">
    <property type="component" value="Unassembled WGS sequence"/>
</dbReference>
<dbReference type="Pfam" id="PF05651">
    <property type="entry name" value="Diacid_rec"/>
    <property type="match status" value="1"/>
</dbReference>
<organism evidence="5 6">
    <name type="scientific">Pyramidobacter porci</name>
    <dbReference type="NCBI Taxonomy" id="2605789"/>
    <lineage>
        <taxon>Bacteria</taxon>
        <taxon>Thermotogati</taxon>
        <taxon>Synergistota</taxon>
        <taxon>Synergistia</taxon>
        <taxon>Synergistales</taxon>
        <taxon>Dethiosulfovibrionaceae</taxon>
        <taxon>Pyramidobacter</taxon>
    </lineage>
</organism>
<dbReference type="RefSeq" id="WP_154529547.1">
    <property type="nucleotide sequence ID" value="NZ_VUNH01000012.1"/>
</dbReference>
<gene>
    <name evidence="5" type="ORF">FYJ74_10570</name>
</gene>
<dbReference type="InterPro" id="IPR042070">
    <property type="entry name" value="PucR_C-HTH_sf"/>
</dbReference>
<protein>
    <submittedName>
        <fullName evidence="5">Sugar diacid utilization regulator</fullName>
    </submittedName>
</protein>
<feature type="domain" description="CdaR GGDEF-like" evidence="4">
    <location>
        <begin position="156"/>
        <end position="304"/>
    </location>
</feature>
<feature type="domain" description="Putative sugar diacid recognition" evidence="2">
    <location>
        <begin position="14"/>
        <end position="146"/>
    </location>
</feature>
<dbReference type="SUPFAM" id="SSF46689">
    <property type="entry name" value="Homeodomain-like"/>
    <property type="match status" value="1"/>
</dbReference>
<dbReference type="Pfam" id="PF13556">
    <property type="entry name" value="HTH_30"/>
    <property type="match status" value="1"/>
</dbReference>
<dbReference type="Gene3D" id="1.10.10.2840">
    <property type="entry name" value="PucR C-terminal helix-turn-helix domain"/>
    <property type="match status" value="1"/>
</dbReference>
<name>A0A6L5YE37_9BACT</name>
<evidence type="ECO:0000259" key="4">
    <source>
        <dbReference type="Pfam" id="PF17853"/>
    </source>
</evidence>
<proteinExistence type="inferred from homology"/>
<evidence type="ECO:0000313" key="6">
    <source>
        <dbReference type="Proteomes" id="UP000473699"/>
    </source>
</evidence>
<accession>A0A6L5YE37</accession>
<keyword evidence="6" id="KW-1185">Reference proteome</keyword>
<dbReference type="EMBL" id="VUNH01000012">
    <property type="protein sequence ID" value="MST56469.1"/>
    <property type="molecule type" value="Genomic_DNA"/>
</dbReference>